<proteinExistence type="predicted"/>
<accession>A0A066WX14</accession>
<evidence type="ECO:0000256" key="1">
    <source>
        <dbReference type="SAM" id="MobiDB-lite"/>
    </source>
</evidence>
<dbReference type="EMBL" id="JNCA01000013">
    <property type="protein sequence ID" value="KDN55479.1"/>
    <property type="molecule type" value="Genomic_DNA"/>
</dbReference>
<feature type="compositionally biased region" description="Basic and acidic residues" evidence="1">
    <location>
        <begin position="57"/>
        <end position="101"/>
    </location>
</feature>
<name>A0A066WX14_9FLAO</name>
<keyword evidence="3" id="KW-1185">Reference proteome</keyword>
<feature type="compositionally biased region" description="Basic and acidic residues" evidence="1">
    <location>
        <begin position="30"/>
        <end position="42"/>
    </location>
</feature>
<dbReference type="PATRIC" id="fig|1492738.3.peg.1354"/>
<protein>
    <submittedName>
        <fullName evidence="2">Uncharacterized protein</fullName>
    </submittedName>
</protein>
<evidence type="ECO:0000313" key="2">
    <source>
        <dbReference type="EMBL" id="KDN55479.1"/>
    </source>
</evidence>
<feature type="region of interest" description="Disordered" evidence="1">
    <location>
        <begin position="1"/>
        <end position="101"/>
    </location>
</feature>
<dbReference type="AlphaFoldDB" id="A0A066WX14"/>
<organism evidence="2 3">
    <name type="scientific">Flavobacterium seoulense</name>
    <dbReference type="NCBI Taxonomy" id="1492738"/>
    <lineage>
        <taxon>Bacteria</taxon>
        <taxon>Pseudomonadati</taxon>
        <taxon>Bacteroidota</taxon>
        <taxon>Flavobacteriia</taxon>
        <taxon>Flavobacteriales</taxon>
        <taxon>Flavobacteriaceae</taxon>
        <taxon>Flavobacterium</taxon>
    </lineage>
</organism>
<feature type="compositionally biased region" description="Basic and acidic residues" evidence="1">
    <location>
        <begin position="1"/>
        <end position="21"/>
    </location>
</feature>
<reference evidence="2 3" key="1">
    <citation type="submission" date="2014-05" db="EMBL/GenBank/DDBJ databases">
        <title>Genome Sequence of Flavobacterium sp. EM1321.</title>
        <authorList>
            <person name="Shin S.-K."/>
            <person name="Yi H."/>
        </authorList>
    </citation>
    <scope>NUCLEOTIDE SEQUENCE [LARGE SCALE GENOMIC DNA]</scope>
    <source>
        <strain evidence="2 3">EM1321</strain>
    </source>
</reference>
<gene>
    <name evidence="2" type="ORF">FEM21_13620</name>
</gene>
<evidence type="ECO:0000313" key="3">
    <source>
        <dbReference type="Proteomes" id="UP000027064"/>
    </source>
</evidence>
<sequence>MENRYDKSQQNNRAEESKGLRNTEYNEIESDNKYEDALKDIDEANESFELNSEEQNQPDREIENPKEKERDKENDKDRSLDEHPQKDQRIERQNPSGDDQK</sequence>
<dbReference type="RefSeq" id="WP_035659055.1">
    <property type="nucleotide sequence ID" value="NZ_JNCA01000013.1"/>
</dbReference>
<dbReference type="Proteomes" id="UP000027064">
    <property type="component" value="Unassembled WGS sequence"/>
</dbReference>
<comment type="caution">
    <text evidence="2">The sequence shown here is derived from an EMBL/GenBank/DDBJ whole genome shotgun (WGS) entry which is preliminary data.</text>
</comment>